<accession>A0A7J0ERD8</accession>
<dbReference type="OrthoDB" id="101614at2759"/>
<dbReference type="SUPFAM" id="SSF53098">
    <property type="entry name" value="Ribonuclease H-like"/>
    <property type="match status" value="1"/>
</dbReference>
<dbReference type="Gene3D" id="3.10.10.10">
    <property type="entry name" value="HIV Type 1 Reverse Transcriptase, subunit A, domain 1"/>
    <property type="match status" value="1"/>
</dbReference>
<dbReference type="EMBL" id="BJWL01000006">
    <property type="protein sequence ID" value="GFY88870.1"/>
    <property type="molecule type" value="Genomic_DNA"/>
</dbReference>
<dbReference type="AlphaFoldDB" id="A0A7J0ERD8"/>
<reference evidence="2 3" key="1">
    <citation type="submission" date="2019-07" db="EMBL/GenBank/DDBJ databases">
        <title>De Novo Assembly of kiwifruit Actinidia rufa.</title>
        <authorList>
            <person name="Sugita-Konishi S."/>
            <person name="Sato K."/>
            <person name="Mori E."/>
            <person name="Abe Y."/>
            <person name="Kisaki G."/>
            <person name="Hamano K."/>
            <person name="Suezawa K."/>
            <person name="Otani M."/>
            <person name="Fukuda T."/>
            <person name="Manabe T."/>
            <person name="Gomi K."/>
            <person name="Tabuchi M."/>
            <person name="Akimitsu K."/>
            <person name="Kataoka I."/>
        </authorList>
    </citation>
    <scope>NUCLEOTIDE SEQUENCE [LARGE SCALE GENOMIC DNA]</scope>
    <source>
        <strain evidence="3">cv. Fuchu</strain>
    </source>
</reference>
<dbReference type="Gene3D" id="3.30.70.270">
    <property type="match status" value="1"/>
</dbReference>
<dbReference type="InterPro" id="IPR012337">
    <property type="entry name" value="RNaseH-like_sf"/>
</dbReference>
<organism evidence="2 3">
    <name type="scientific">Actinidia rufa</name>
    <dbReference type="NCBI Taxonomy" id="165716"/>
    <lineage>
        <taxon>Eukaryota</taxon>
        <taxon>Viridiplantae</taxon>
        <taxon>Streptophyta</taxon>
        <taxon>Embryophyta</taxon>
        <taxon>Tracheophyta</taxon>
        <taxon>Spermatophyta</taxon>
        <taxon>Magnoliopsida</taxon>
        <taxon>eudicotyledons</taxon>
        <taxon>Gunneridae</taxon>
        <taxon>Pentapetalae</taxon>
        <taxon>asterids</taxon>
        <taxon>Ericales</taxon>
        <taxon>Actinidiaceae</taxon>
        <taxon>Actinidia</taxon>
    </lineage>
</organism>
<sequence length="491" mass="55117">MEGMCGLHKLNRACPKDYFPFPKIDQLVDSTSGYTRMSFLDAYRGYHQIPMHEPNQEKTAFIAPRAVLYYKVMPFGLKNAGATYHRMITKMFKSILGKTMDAYIDDMIVKSKEESNHIKDLTEVFDILKRHKLKLNAPKCAFRVDLGKFLEHLVTRQGIEANLEQITAINDLVSPKTVKEGQKLTGMTAALNRFIRPPENQPEPRGPEVTLELPQISATSGTSGPTEGPKVISEPPQIDPTTAWIMFVDGAKSSLGARAGIVLKSPKGAIFEQCLRLNFPATNEAEYEAFIAGLSFFPPDTSTGEGLDPTHQSMALRLMGNGHRGGLALSSREQEILASSNRLLHKVGGGQTIDLDQRDGSDQVRDLLEQLKIEFYNSTLSYPQCNGQAEASNKTIMNRIKKRLEKAKGKWVKELPNVLWAYRTTPWKTTNETPYSLAFRFEVVIPLEVGLPTIRTEAYDANHNEEVLAQDLNLVEERRENALIRMADYQK</sequence>
<evidence type="ECO:0000313" key="3">
    <source>
        <dbReference type="Proteomes" id="UP000585474"/>
    </source>
</evidence>
<evidence type="ECO:0000259" key="1">
    <source>
        <dbReference type="PROSITE" id="PS50878"/>
    </source>
</evidence>
<dbReference type="PROSITE" id="PS50878">
    <property type="entry name" value="RT_POL"/>
    <property type="match status" value="1"/>
</dbReference>
<name>A0A7J0ERD8_9ERIC</name>
<comment type="caution">
    <text evidence="2">The sequence shown here is derived from an EMBL/GenBank/DDBJ whole genome shotgun (WGS) entry which is preliminary data.</text>
</comment>
<dbReference type="InterPro" id="IPR043502">
    <property type="entry name" value="DNA/RNA_pol_sf"/>
</dbReference>
<dbReference type="InterPro" id="IPR036397">
    <property type="entry name" value="RNaseH_sf"/>
</dbReference>
<dbReference type="SUPFAM" id="SSF56672">
    <property type="entry name" value="DNA/RNA polymerases"/>
    <property type="match status" value="1"/>
</dbReference>
<dbReference type="InterPro" id="IPR043128">
    <property type="entry name" value="Rev_trsase/Diguanyl_cyclase"/>
</dbReference>
<gene>
    <name evidence="2" type="ORF">Acr_06g0008100</name>
</gene>
<dbReference type="PANTHER" id="PTHR48475">
    <property type="entry name" value="RIBONUCLEASE H"/>
    <property type="match status" value="1"/>
</dbReference>
<dbReference type="Pfam" id="PF00078">
    <property type="entry name" value="RVT_1"/>
    <property type="match status" value="1"/>
</dbReference>
<dbReference type="GO" id="GO:0003676">
    <property type="term" value="F:nucleic acid binding"/>
    <property type="evidence" value="ECO:0007669"/>
    <property type="project" value="InterPro"/>
</dbReference>
<proteinExistence type="predicted"/>
<protein>
    <recommendedName>
        <fullName evidence="1">Reverse transcriptase domain-containing protein</fullName>
    </recommendedName>
</protein>
<feature type="domain" description="Reverse transcriptase" evidence="1">
    <location>
        <begin position="1"/>
        <end position="161"/>
    </location>
</feature>
<dbReference type="Proteomes" id="UP000585474">
    <property type="component" value="Unassembled WGS sequence"/>
</dbReference>
<evidence type="ECO:0000313" key="2">
    <source>
        <dbReference type="EMBL" id="GFY88870.1"/>
    </source>
</evidence>
<dbReference type="CDD" id="cd01647">
    <property type="entry name" value="RT_LTR"/>
    <property type="match status" value="1"/>
</dbReference>
<dbReference type="InterPro" id="IPR000477">
    <property type="entry name" value="RT_dom"/>
</dbReference>
<dbReference type="PANTHER" id="PTHR48475:SF2">
    <property type="entry name" value="RIBONUCLEASE H"/>
    <property type="match status" value="1"/>
</dbReference>
<keyword evidence="3" id="KW-1185">Reference proteome</keyword>
<dbReference type="Gene3D" id="3.30.420.10">
    <property type="entry name" value="Ribonuclease H-like superfamily/Ribonuclease H"/>
    <property type="match status" value="1"/>
</dbReference>